<reference evidence="6" key="1">
    <citation type="submission" date="2021-01" db="EMBL/GenBank/DDBJ databases">
        <title>Caligus Genome Assembly.</title>
        <authorList>
            <person name="Gallardo-Escarate C."/>
        </authorList>
    </citation>
    <scope>NUCLEOTIDE SEQUENCE [LARGE SCALE GENOMIC DNA]</scope>
</reference>
<dbReference type="Pfam" id="PF07719">
    <property type="entry name" value="TPR_2"/>
    <property type="match status" value="1"/>
</dbReference>
<protein>
    <submittedName>
        <fullName evidence="5">Hsc70-interacting protein</fullName>
    </submittedName>
</protein>
<dbReference type="GO" id="GO:0030544">
    <property type="term" value="F:Hsp70 protein binding"/>
    <property type="evidence" value="ECO:0007669"/>
    <property type="project" value="TreeGrafter"/>
</dbReference>
<dbReference type="InterPro" id="IPR013105">
    <property type="entry name" value="TPR_2"/>
</dbReference>
<evidence type="ECO:0000256" key="3">
    <source>
        <dbReference type="PROSITE-ProRule" id="PRU00339"/>
    </source>
</evidence>
<keyword evidence="6" id="KW-1185">Reference proteome</keyword>
<dbReference type="OrthoDB" id="533763at2759"/>
<dbReference type="InterPro" id="IPR019734">
    <property type="entry name" value="TPR_rpt"/>
</dbReference>
<dbReference type="Pfam" id="PF00515">
    <property type="entry name" value="TPR_1"/>
    <property type="match status" value="1"/>
</dbReference>
<name>A0A7T8JYD4_CALRO</name>
<dbReference type="Gene3D" id="1.25.40.10">
    <property type="entry name" value="Tetratricopeptide repeat domain"/>
    <property type="match status" value="1"/>
</dbReference>
<dbReference type="SMART" id="SM00028">
    <property type="entry name" value="TPR"/>
    <property type="match status" value="2"/>
</dbReference>
<dbReference type="InterPro" id="IPR011990">
    <property type="entry name" value="TPR-like_helical_dom_sf"/>
</dbReference>
<evidence type="ECO:0000256" key="2">
    <source>
        <dbReference type="ARBA" id="ARBA00022803"/>
    </source>
</evidence>
<feature type="repeat" description="TPR" evidence="3">
    <location>
        <begin position="17"/>
        <end position="50"/>
    </location>
</feature>
<sequence>MGDSSKMELSESDMESFDTKRSEAMSALGSGDWDKAISLFTEAIQLNPQSAAMFAKRGTCYLKMKRPKACIRDCNRAIELNPDNASAYKFRGRSHRTRCSNKFKFYYSIKERVD</sequence>
<dbReference type="PANTHER" id="PTHR45883">
    <property type="entry name" value="HSC70-INTERACTING PROTEIN"/>
    <property type="match status" value="1"/>
</dbReference>
<accession>A0A7T8JYD4</accession>
<feature type="region of interest" description="Disordered" evidence="4">
    <location>
        <begin position="1"/>
        <end position="23"/>
    </location>
</feature>
<keyword evidence="2 3" id="KW-0802">TPR repeat</keyword>
<evidence type="ECO:0000313" key="6">
    <source>
        <dbReference type="Proteomes" id="UP000595437"/>
    </source>
</evidence>
<dbReference type="PANTHER" id="PTHR45883:SF2">
    <property type="entry name" value="HSC70-INTERACTING PROTEIN"/>
    <property type="match status" value="1"/>
</dbReference>
<gene>
    <name evidence="5" type="ORF">FKW44_019352</name>
</gene>
<dbReference type="PROSITE" id="PS50005">
    <property type="entry name" value="TPR"/>
    <property type="match status" value="2"/>
</dbReference>
<dbReference type="SUPFAM" id="SSF48452">
    <property type="entry name" value="TPR-like"/>
    <property type="match status" value="1"/>
</dbReference>
<dbReference type="AlphaFoldDB" id="A0A7T8JYD4"/>
<dbReference type="Proteomes" id="UP000595437">
    <property type="component" value="Chromosome 13"/>
</dbReference>
<feature type="repeat" description="TPR" evidence="3">
    <location>
        <begin position="51"/>
        <end position="84"/>
    </location>
</feature>
<evidence type="ECO:0000313" key="5">
    <source>
        <dbReference type="EMBL" id="QQP38696.1"/>
    </source>
</evidence>
<evidence type="ECO:0000256" key="1">
    <source>
        <dbReference type="ARBA" id="ARBA00022737"/>
    </source>
</evidence>
<dbReference type="EMBL" id="CP045902">
    <property type="protein sequence ID" value="QQP38696.1"/>
    <property type="molecule type" value="Genomic_DNA"/>
</dbReference>
<keyword evidence="1" id="KW-0677">Repeat</keyword>
<evidence type="ECO:0000256" key="4">
    <source>
        <dbReference type="SAM" id="MobiDB-lite"/>
    </source>
</evidence>
<proteinExistence type="predicted"/>
<organism evidence="5 6">
    <name type="scientific">Caligus rogercresseyi</name>
    <name type="common">Sea louse</name>
    <dbReference type="NCBI Taxonomy" id="217165"/>
    <lineage>
        <taxon>Eukaryota</taxon>
        <taxon>Metazoa</taxon>
        <taxon>Ecdysozoa</taxon>
        <taxon>Arthropoda</taxon>
        <taxon>Crustacea</taxon>
        <taxon>Multicrustacea</taxon>
        <taxon>Hexanauplia</taxon>
        <taxon>Copepoda</taxon>
        <taxon>Siphonostomatoida</taxon>
        <taxon>Caligidae</taxon>
        <taxon>Caligus</taxon>
    </lineage>
</organism>